<name>A0ABW7FX95_9BURK</name>
<comment type="caution">
    <text evidence="14">The sequence shown here is derived from an EMBL/GenBank/DDBJ whole genome shotgun (WGS) entry which is preliminary data.</text>
</comment>
<dbReference type="SUPFAM" id="SSF56935">
    <property type="entry name" value="Porins"/>
    <property type="match status" value="1"/>
</dbReference>
<evidence type="ECO:0000259" key="12">
    <source>
        <dbReference type="Pfam" id="PF00593"/>
    </source>
</evidence>
<feature type="domain" description="TonB-dependent receptor-like beta-barrel" evidence="12">
    <location>
        <begin position="222"/>
        <end position="672"/>
    </location>
</feature>
<sequence>MKAIWCLAVGVGVQGAAQAQEAAAPRLDPVVLSVTREGRSAFELAASVDGVDAAQLREGKALINLSDGLALVPGLVVRDRQNYAQDAQLSIRGFGARASFGIRGVRLLVDGIPATQPDGQGQISHIDLGTAQRVEVLRGPYSVLYGNAAGGVIQVFTEDGRGRPRAQLSAWSGPDDSQRLAVNVSGAVGELGVVLGASRFRTEGWRQNSQTERRLGNAKFSWQPTADTQLRLVLNSVALPQAQDPLGLTRAQMQADPRGVDPAALSFNTRKTMHQTQLGLQWEQRLSPQHSLQLSLWQGHRDTEQFQAIPVGTQAAATHPGGVIALERDYRGLDLQWRWQLSPQASLVLGYTRDGLAEQRSGYQNFLGSGAAQQLGVQGALRRNEDNRASSGDPYAQLSWRLLPQLEFSAGLRRAQLRVRSQDHYISATNPDDSGAVDYSATTPALGLSWAVAPDWRVYAAWGRGFETPTLNELAYRAGGQTGLNLALQGARSRHTELGLKTRGAALGDVNLALFEVGTSQEIVTLTNQGGRSTFQNAGRTQRRGAELAWSWAGSQGWARQWQAQAAYTWLDAQYRDGFLTCTAAPCARPSVSVPAGARLPGLARQQLAATLDWLPTRGLRAALELRHLGAVPVNDLNTDAASAYTLLGASLSQELRTGPWTLKAFVRGDNLSNRRYVGSVIVNDGNGRYFEPAPGRSWGLGLSAQLQY</sequence>
<evidence type="ECO:0000256" key="3">
    <source>
        <dbReference type="ARBA" id="ARBA00022448"/>
    </source>
</evidence>
<evidence type="ECO:0000256" key="11">
    <source>
        <dbReference type="RuleBase" id="RU003357"/>
    </source>
</evidence>
<evidence type="ECO:0000256" key="5">
    <source>
        <dbReference type="ARBA" id="ARBA00022692"/>
    </source>
</evidence>
<feature type="domain" description="TonB-dependent receptor plug" evidence="13">
    <location>
        <begin position="43"/>
        <end position="152"/>
    </location>
</feature>
<dbReference type="Pfam" id="PF07715">
    <property type="entry name" value="Plug"/>
    <property type="match status" value="1"/>
</dbReference>
<dbReference type="PANTHER" id="PTHR30069">
    <property type="entry name" value="TONB-DEPENDENT OUTER MEMBRANE RECEPTOR"/>
    <property type="match status" value="1"/>
</dbReference>
<dbReference type="CDD" id="cd01347">
    <property type="entry name" value="ligand_gated_channel"/>
    <property type="match status" value="1"/>
</dbReference>
<keyword evidence="3 10" id="KW-0813">Transport</keyword>
<evidence type="ECO:0000256" key="10">
    <source>
        <dbReference type="PROSITE-ProRule" id="PRU01360"/>
    </source>
</evidence>
<evidence type="ECO:0000256" key="2">
    <source>
        <dbReference type="ARBA" id="ARBA00009810"/>
    </source>
</evidence>
<keyword evidence="8 14" id="KW-0675">Receptor</keyword>
<reference evidence="14 15" key="1">
    <citation type="submission" date="2024-08" db="EMBL/GenBank/DDBJ databases">
        <authorList>
            <person name="Lu H."/>
        </authorList>
    </citation>
    <scope>NUCLEOTIDE SEQUENCE [LARGE SCALE GENOMIC DNA]</scope>
    <source>
        <strain evidence="14 15">BYS180W</strain>
    </source>
</reference>
<keyword evidence="9 10" id="KW-0998">Cell outer membrane</keyword>
<accession>A0ABW7FX95</accession>
<dbReference type="InterPro" id="IPR036942">
    <property type="entry name" value="Beta-barrel_TonB_sf"/>
</dbReference>
<keyword evidence="5 10" id="KW-0812">Transmembrane</keyword>
<dbReference type="Gene3D" id="2.170.130.10">
    <property type="entry name" value="TonB-dependent receptor, plug domain"/>
    <property type="match status" value="1"/>
</dbReference>
<evidence type="ECO:0000256" key="1">
    <source>
        <dbReference type="ARBA" id="ARBA00004571"/>
    </source>
</evidence>
<evidence type="ECO:0000313" key="15">
    <source>
        <dbReference type="Proteomes" id="UP001606099"/>
    </source>
</evidence>
<comment type="similarity">
    <text evidence="2 10 11">Belongs to the TonB-dependent receptor family.</text>
</comment>
<dbReference type="PANTHER" id="PTHR30069:SF28">
    <property type="entry name" value="TONB-DEPENDENT RECEPTOR YNCD-RELATED"/>
    <property type="match status" value="1"/>
</dbReference>
<dbReference type="InterPro" id="IPR037066">
    <property type="entry name" value="Plug_dom_sf"/>
</dbReference>
<evidence type="ECO:0000256" key="4">
    <source>
        <dbReference type="ARBA" id="ARBA00022452"/>
    </source>
</evidence>
<keyword evidence="4 10" id="KW-1134">Transmembrane beta strand</keyword>
<evidence type="ECO:0000256" key="9">
    <source>
        <dbReference type="ARBA" id="ARBA00023237"/>
    </source>
</evidence>
<protein>
    <submittedName>
        <fullName evidence="14">TonB-dependent receptor domain-containing protein</fullName>
    </submittedName>
</protein>
<dbReference type="PROSITE" id="PS52016">
    <property type="entry name" value="TONB_DEPENDENT_REC_3"/>
    <property type="match status" value="1"/>
</dbReference>
<organism evidence="14 15">
    <name type="scientific">Roseateles rivi</name>
    <dbReference type="NCBI Taxonomy" id="3299028"/>
    <lineage>
        <taxon>Bacteria</taxon>
        <taxon>Pseudomonadati</taxon>
        <taxon>Pseudomonadota</taxon>
        <taxon>Betaproteobacteria</taxon>
        <taxon>Burkholderiales</taxon>
        <taxon>Sphaerotilaceae</taxon>
        <taxon>Roseateles</taxon>
    </lineage>
</organism>
<comment type="subcellular location">
    <subcellularLocation>
        <location evidence="1 10">Cell outer membrane</location>
        <topology evidence="1 10">Multi-pass membrane protein</topology>
    </subcellularLocation>
</comment>
<evidence type="ECO:0000256" key="7">
    <source>
        <dbReference type="ARBA" id="ARBA00023136"/>
    </source>
</evidence>
<dbReference type="Proteomes" id="UP001606099">
    <property type="component" value="Unassembled WGS sequence"/>
</dbReference>
<keyword evidence="7 10" id="KW-0472">Membrane</keyword>
<dbReference type="InterPro" id="IPR039426">
    <property type="entry name" value="TonB-dep_rcpt-like"/>
</dbReference>
<dbReference type="EMBL" id="JBIGHZ010000004">
    <property type="protein sequence ID" value="MFG6448939.1"/>
    <property type="molecule type" value="Genomic_DNA"/>
</dbReference>
<dbReference type="Pfam" id="PF00593">
    <property type="entry name" value="TonB_dep_Rec_b-barrel"/>
    <property type="match status" value="1"/>
</dbReference>
<evidence type="ECO:0000313" key="14">
    <source>
        <dbReference type="EMBL" id="MFG6448939.1"/>
    </source>
</evidence>
<keyword evidence="15" id="KW-1185">Reference proteome</keyword>
<dbReference type="Gene3D" id="2.40.170.20">
    <property type="entry name" value="TonB-dependent receptor, beta-barrel domain"/>
    <property type="match status" value="1"/>
</dbReference>
<proteinExistence type="inferred from homology"/>
<evidence type="ECO:0000256" key="8">
    <source>
        <dbReference type="ARBA" id="ARBA00023170"/>
    </source>
</evidence>
<gene>
    <name evidence="14" type="ORF">ACG0Z6_11915</name>
</gene>
<evidence type="ECO:0000256" key="6">
    <source>
        <dbReference type="ARBA" id="ARBA00023077"/>
    </source>
</evidence>
<dbReference type="InterPro" id="IPR012910">
    <property type="entry name" value="Plug_dom"/>
</dbReference>
<keyword evidence="6 11" id="KW-0798">TonB box</keyword>
<dbReference type="RefSeq" id="WP_394461656.1">
    <property type="nucleotide sequence ID" value="NZ_JBIGHZ010000004.1"/>
</dbReference>
<evidence type="ECO:0000259" key="13">
    <source>
        <dbReference type="Pfam" id="PF07715"/>
    </source>
</evidence>
<dbReference type="InterPro" id="IPR000531">
    <property type="entry name" value="Beta-barrel_TonB"/>
</dbReference>